<comment type="caution">
    <text evidence="3">The sequence shown here is derived from an EMBL/GenBank/DDBJ whole genome shotgun (WGS) entry which is preliminary data.</text>
</comment>
<name>A0A7K0D8H6_9NOCA</name>
<dbReference type="GO" id="GO:0003852">
    <property type="term" value="F:2-isopropylmalate synthase activity"/>
    <property type="evidence" value="ECO:0007669"/>
    <property type="project" value="InterPro"/>
</dbReference>
<evidence type="ECO:0000259" key="2">
    <source>
        <dbReference type="SMART" id="SM00917"/>
    </source>
</evidence>
<dbReference type="Proteomes" id="UP000438448">
    <property type="component" value="Unassembled WGS sequence"/>
</dbReference>
<dbReference type="OrthoDB" id="4773719at2"/>
<evidence type="ECO:0000313" key="3">
    <source>
        <dbReference type="EMBL" id="MQY21174.1"/>
    </source>
</evidence>
<keyword evidence="1" id="KW-0808">Transferase</keyword>
<proteinExistence type="predicted"/>
<feature type="domain" description="2-isopropylmalate synthase LeuA allosteric (dimerisation)" evidence="2">
    <location>
        <begin position="23"/>
        <end position="143"/>
    </location>
</feature>
<dbReference type="SMART" id="SM00917">
    <property type="entry name" value="LeuA_dimer"/>
    <property type="match status" value="1"/>
</dbReference>
<evidence type="ECO:0000256" key="1">
    <source>
        <dbReference type="ARBA" id="ARBA00022679"/>
    </source>
</evidence>
<dbReference type="RefSeq" id="WP_153411885.1">
    <property type="nucleotide sequence ID" value="NZ_WEGK01000009.1"/>
</dbReference>
<sequence>MTLTIDTAFITAAPRALRAESDGLTPAEFHERYCDLAGPVKLGDWIPAGHRHASATYTATLEFNDHLRTVVSAGNPVAALTSALYDEGYPVEILQFHQRQTASGIATFVRCEFNGRRGWGAALADDSAESSVRAMLSGVNSFTN</sequence>
<dbReference type="InterPro" id="IPR013709">
    <property type="entry name" value="2-isopropylmalate_synth_dimer"/>
</dbReference>
<gene>
    <name evidence="3" type="ORF">NRB20_42830</name>
</gene>
<keyword evidence="4" id="KW-1185">Reference proteome</keyword>
<dbReference type="InterPro" id="IPR036230">
    <property type="entry name" value="LeuA_allosteric_dom_sf"/>
</dbReference>
<dbReference type="Pfam" id="PF08502">
    <property type="entry name" value="LeuA_dimer"/>
    <property type="match status" value="1"/>
</dbReference>
<dbReference type="SUPFAM" id="SSF110921">
    <property type="entry name" value="2-isopropylmalate synthase LeuA, allosteric (dimerisation) domain"/>
    <property type="match status" value="1"/>
</dbReference>
<dbReference type="AlphaFoldDB" id="A0A7K0D8H6"/>
<dbReference type="GO" id="GO:0009098">
    <property type="term" value="P:L-leucine biosynthetic process"/>
    <property type="evidence" value="ECO:0007669"/>
    <property type="project" value="InterPro"/>
</dbReference>
<accession>A0A7K0D8H6</accession>
<organism evidence="3 4">
    <name type="scientific">Nocardia macrotermitis</name>
    <dbReference type="NCBI Taxonomy" id="2585198"/>
    <lineage>
        <taxon>Bacteria</taxon>
        <taxon>Bacillati</taxon>
        <taxon>Actinomycetota</taxon>
        <taxon>Actinomycetes</taxon>
        <taxon>Mycobacteriales</taxon>
        <taxon>Nocardiaceae</taxon>
        <taxon>Nocardia</taxon>
    </lineage>
</organism>
<reference evidence="3 4" key="1">
    <citation type="submission" date="2019-10" db="EMBL/GenBank/DDBJ databases">
        <title>Nocardia macrotermitis sp. nov. and Nocardia aurantia sp. nov., isolated from the gut of fungus growing-termite Macrotermes natalensis.</title>
        <authorList>
            <person name="Benndorf R."/>
            <person name="Schwitalla J."/>
            <person name="Martin K."/>
            <person name="De Beer W."/>
            <person name="Kaster A.-K."/>
            <person name="Vollmers J."/>
            <person name="Poulsen M."/>
            <person name="Beemelmanns C."/>
        </authorList>
    </citation>
    <scope>NUCLEOTIDE SEQUENCE [LARGE SCALE GENOMIC DNA]</scope>
    <source>
        <strain evidence="3 4">RB20</strain>
    </source>
</reference>
<dbReference type="EMBL" id="WEGK01000009">
    <property type="protein sequence ID" value="MQY21174.1"/>
    <property type="molecule type" value="Genomic_DNA"/>
</dbReference>
<evidence type="ECO:0000313" key="4">
    <source>
        <dbReference type="Proteomes" id="UP000438448"/>
    </source>
</evidence>
<protein>
    <recommendedName>
        <fullName evidence="2">2-isopropylmalate synthase LeuA allosteric (dimerisation) domain-containing protein</fullName>
    </recommendedName>
</protein>
<dbReference type="Gene3D" id="3.30.160.270">
    <property type="match status" value="1"/>
</dbReference>